<dbReference type="PIRSF" id="PIRSF004491">
    <property type="entry name" value="FAD_Synth"/>
    <property type="match status" value="1"/>
</dbReference>
<keyword evidence="6 15" id="KW-0808">Transferase</keyword>
<dbReference type="SMART" id="SM00904">
    <property type="entry name" value="Flavokinase"/>
    <property type="match status" value="1"/>
</dbReference>
<dbReference type="GO" id="GO:0008531">
    <property type="term" value="F:riboflavin kinase activity"/>
    <property type="evidence" value="ECO:0007669"/>
    <property type="project" value="UniProtKB-UniRule"/>
</dbReference>
<keyword evidence="5 15" id="KW-0288">FMN</keyword>
<organism evidence="17 18">
    <name type="scientific">Candidatus Merdivivens pullicola</name>
    <dbReference type="NCBI Taxonomy" id="2840872"/>
    <lineage>
        <taxon>Bacteria</taxon>
        <taxon>Pseudomonadati</taxon>
        <taxon>Bacteroidota</taxon>
        <taxon>Bacteroidia</taxon>
        <taxon>Bacteroidales</taxon>
        <taxon>Muribaculaceae</taxon>
        <taxon>Muribaculaceae incertae sedis</taxon>
        <taxon>Candidatus Merdivivens</taxon>
    </lineage>
</organism>
<evidence type="ECO:0000256" key="13">
    <source>
        <dbReference type="ARBA" id="ARBA00047880"/>
    </source>
</evidence>
<keyword evidence="9 15" id="KW-0418">Kinase</keyword>
<evidence type="ECO:0000256" key="7">
    <source>
        <dbReference type="ARBA" id="ARBA00022695"/>
    </source>
</evidence>
<sequence length="300" mass="33265">MVVATGFFDGVHIGHRAVVSALCRIAHERGEKSMIVTFWPHPRTVLRQDAAELRLLTSLDEKKRMLYALGVDEIEVIDFTKDFSTLSAEAFIRDYLIGRFGATALVLGYDHRLGGGSPMTREELESLVQSLGLDTYRLGEEDFDGKAVSSTAIRKLLASGDVERANGMLGYSYSLCGVVVAGNRLGREIGFPTANIELYEPLKLLPADGAYAVEADVEGRTYYGMTNIGRRPTVSSISKRTIETNIFDFSSDIYGLDVCLRFIGRIRGEMKFSSIDMLRSRLAEDKGAAERIISEKRLTR</sequence>
<dbReference type="AlphaFoldDB" id="A0A9D9NGS1"/>
<evidence type="ECO:0000256" key="11">
    <source>
        <dbReference type="ARBA" id="ARBA00022840"/>
    </source>
</evidence>
<dbReference type="SUPFAM" id="SSF52374">
    <property type="entry name" value="Nucleotidylyl transferase"/>
    <property type="match status" value="1"/>
</dbReference>
<evidence type="ECO:0000256" key="15">
    <source>
        <dbReference type="PIRNR" id="PIRNR004491"/>
    </source>
</evidence>
<dbReference type="EC" id="2.7.7.2" evidence="15"/>
<dbReference type="InterPro" id="IPR015865">
    <property type="entry name" value="Riboflavin_kinase_bac/euk"/>
</dbReference>
<comment type="similarity">
    <text evidence="15">Belongs to the ribF family.</text>
</comment>
<dbReference type="InterPro" id="IPR023468">
    <property type="entry name" value="Riboflavin_kinase"/>
</dbReference>
<comment type="catalytic activity">
    <reaction evidence="14 15">
        <text>FMN + ATP + H(+) = FAD + diphosphate</text>
        <dbReference type="Rhea" id="RHEA:17237"/>
        <dbReference type="ChEBI" id="CHEBI:15378"/>
        <dbReference type="ChEBI" id="CHEBI:30616"/>
        <dbReference type="ChEBI" id="CHEBI:33019"/>
        <dbReference type="ChEBI" id="CHEBI:57692"/>
        <dbReference type="ChEBI" id="CHEBI:58210"/>
        <dbReference type="EC" id="2.7.7.2"/>
    </reaction>
</comment>
<evidence type="ECO:0000259" key="16">
    <source>
        <dbReference type="SMART" id="SM00904"/>
    </source>
</evidence>
<dbReference type="EMBL" id="JADIMA010000055">
    <property type="protein sequence ID" value="MBO8473119.1"/>
    <property type="molecule type" value="Genomic_DNA"/>
</dbReference>
<dbReference type="CDD" id="cd02064">
    <property type="entry name" value="FAD_synthetase_N"/>
    <property type="match status" value="1"/>
</dbReference>
<comment type="pathway">
    <text evidence="3 15">Cofactor biosynthesis; FMN biosynthesis; FMN from riboflavin (ATP route): step 1/1.</text>
</comment>
<evidence type="ECO:0000256" key="10">
    <source>
        <dbReference type="ARBA" id="ARBA00022827"/>
    </source>
</evidence>
<reference evidence="17" key="2">
    <citation type="journal article" date="2021" name="PeerJ">
        <title>Extensive microbial diversity within the chicken gut microbiome revealed by metagenomics and culture.</title>
        <authorList>
            <person name="Gilroy R."/>
            <person name="Ravi A."/>
            <person name="Getino M."/>
            <person name="Pursley I."/>
            <person name="Horton D.L."/>
            <person name="Alikhan N.F."/>
            <person name="Baker D."/>
            <person name="Gharbi K."/>
            <person name="Hall N."/>
            <person name="Watson M."/>
            <person name="Adriaenssens E.M."/>
            <person name="Foster-Nyarko E."/>
            <person name="Jarju S."/>
            <person name="Secka A."/>
            <person name="Antonio M."/>
            <person name="Oren A."/>
            <person name="Chaudhuri R.R."/>
            <person name="La Ragione R."/>
            <person name="Hildebrand F."/>
            <person name="Pallen M.J."/>
        </authorList>
    </citation>
    <scope>NUCLEOTIDE SEQUENCE</scope>
    <source>
        <strain evidence="17">B1-8020</strain>
    </source>
</reference>
<keyword evidence="10 15" id="KW-0274">FAD</keyword>
<evidence type="ECO:0000256" key="4">
    <source>
        <dbReference type="ARBA" id="ARBA00022630"/>
    </source>
</evidence>
<dbReference type="GO" id="GO:0009231">
    <property type="term" value="P:riboflavin biosynthetic process"/>
    <property type="evidence" value="ECO:0007669"/>
    <property type="project" value="InterPro"/>
</dbReference>
<gene>
    <name evidence="17" type="primary">ribF</name>
    <name evidence="17" type="ORF">IAB81_05760</name>
</gene>
<evidence type="ECO:0000256" key="6">
    <source>
        <dbReference type="ARBA" id="ARBA00022679"/>
    </source>
</evidence>
<dbReference type="Gene3D" id="2.40.30.30">
    <property type="entry name" value="Riboflavin kinase-like"/>
    <property type="match status" value="1"/>
</dbReference>
<dbReference type="InterPro" id="IPR014729">
    <property type="entry name" value="Rossmann-like_a/b/a_fold"/>
</dbReference>
<dbReference type="InterPro" id="IPR002606">
    <property type="entry name" value="Riboflavin_kinase_bac"/>
</dbReference>
<comment type="caution">
    <text evidence="17">The sequence shown here is derived from an EMBL/GenBank/DDBJ whole genome shotgun (WGS) entry which is preliminary data.</text>
</comment>
<dbReference type="PANTHER" id="PTHR22749:SF6">
    <property type="entry name" value="RIBOFLAVIN KINASE"/>
    <property type="match status" value="1"/>
</dbReference>
<feature type="domain" description="Riboflavin kinase" evidence="16">
    <location>
        <begin position="168"/>
        <end position="294"/>
    </location>
</feature>
<dbReference type="GO" id="GO:0009398">
    <property type="term" value="P:FMN biosynthetic process"/>
    <property type="evidence" value="ECO:0007669"/>
    <property type="project" value="UniProtKB-UniRule"/>
</dbReference>
<comment type="pathway">
    <text evidence="2 15">Cofactor biosynthesis; FAD biosynthesis; FAD from FMN: step 1/1.</text>
</comment>
<dbReference type="InterPro" id="IPR015864">
    <property type="entry name" value="FAD_synthase"/>
</dbReference>
<evidence type="ECO:0000256" key="3">
    <source>
        <dbReference type="ARBA" id="ARBA00005201"/>
    </source>
</evidence>
<evidence type="ECO:0000256" key="14">
    <source>
        <dbReference type="ARBA" id="ARBA00049494"/>
    </source>
</evidence>
<dbReference type="PANTHER" id="PTHR22749">
    <property type="entry name" value="RIBOFLAVIN KINASE/FMN ADENYLYLTRANSFERASE"/>
    <property type="match status" value="1"/>
</dbReference>
<dbReference type="GO" id="GO:0003919">
    <property type="term" value="F:FMN adenylyltransferase activity"/>
    <property type="evidence" value="ECO:0007669"/>
    <property type="project" value="UniProtKB-UniRule"/>
</dbReference>
<dbReference type="SUPFAM" id="SSF82114">
    <property type="entry name" value="Riboflavin kinase-like"/>
    <property type="match status" value="1"/>
</dbReference>
<evidence type="ECO:0000256" key="9">
    <source>
        <dbReference type="ARBA" id="ARBA00022777"/>
    </source>
</evidence>
<dbReference type="EC" id="2.7.1.26" evidence="15"/>
<comment type="function">
    <text evidence="1">Catalyzes the phosphorylation of riboflavin to FMN followed by the adenylation of FMN to FAD.</text>
</comment>
<keyword evidence="7 15" id="KW-0548">Nucleotidyltransferase</keyword>
<name>A0A9D9NGS1_9BACT</name>
<dbReference type="Pfam" id="PF01687">
    <property type="entry name" value="Flavokinase"/>
    <property type="match status" value="1"/>
</dbReference>
<dbReference type="GO" id="GO:0006747">
    <property type="term" value="P:FAD biosynthetic process"/>
    <property type="evidence" value="ECO:0007669"/>
    <property type="project" value="UniProtKB-UniRule"/>
</dbReference>
<dbReference type="NCBIfam" id="TIGR00083">
    <property type="entry name" value="ribF"/>
    <property type="match status" value="1"/>
</dbReference>
<proteinExistence type="inferred from homology"/>
<evidence type="ECO:0000313" key="18">
    <source>
        <dbReference type="Proteomes" id="UP000823604"/>
    </source>
</evidence>
<evidence type="ECO:0000256" key="8">
    <source>
        <dbReference type="ARBA" id="ARBA00022741"/>
    </source>
</evidence>
<accession>A0A9D9NGS1</accession>
<keyword evidence="4 15" id="KW-0285">Flavoprotein</keyword>
<dbReference type="InterPro" id="IPR023465">
    <property type="entry name" value="Riboflavin_kinase_dom_sf"/>
</dbReference>
<evidence type="ECO:0000256" key="1">
    <source>
        <dbReference type="ARBA" id="ARBA00002121"/>
    </source>
</evidence>
<evidence type="ECO:0000256" key="5">
    <source>
        <dbReference type="ARBA" id="ARBA00022643"/>
    </source>
</evidence>
<comment type="catalytic activity">
    <reaction evidence="13 15">
        <text>riboflavin + ATP = FMN + ADP + H(+)</text>
        <dbReference type="Rhea" id="RHEA:14357"/>
        <dbReference type="ChEBI" id="CHEBI:15378"/>
        <dbReference type="ChEBI" id="CHEBI:30616"/>
        <dbReference type="ChEBI" id="CHEBI:57986"/>
        <dbReference type="ChEBI" id="CHEBI:58210"/>
        <dbReference type="ChEBI" id="CHEBI:456216"/>
        <dbReference type="EC" id="2.7.1.26"/>
    </reaction>
</comment>
<evidence type="ECO:0000256" key="12">
    <source>
        <dbReference type="ARBA" id="ARBA00023268"/>
    </source>
</evidence>
<evidence type="ECO:0000256" key="2">
    <source>
        <dbReference type="ARBA" id="ARBA00004726"/>
    </source>
</evidence>
<protein>
    <recommendedName>
        <fullName evidence="15">Riboflavin biosynthesis protein</fullName>
    </recommendedName>
    <domain>
        <recommendedName>
            <fullName evidence="15">Riboflavin kinase</fullName>
            <ecNumber evidence="15">2.7.1.26</ecNumber>
        </recommendedName>
        <alternativeName>
            <fullName evidence="15">Flavokinase</fullName>
        </alternativeName>
    </domain>
    <domain>
        <recommendedName>
            <fullName evidence="15">FMN adenylyltransferase</fullName>
            <ecNumber evidence="15">2.7.7.2</ecNumber>
        </recommendedName>
        <alternativeName>
            <fullName evidence="15">FAD pyrophosphorylase</fullName>
        </alternativeName>
        <alternativeName>
            <fullName evidence="15">FAD synthase</fullName>
        </alternativeName>
    </domain>
</protein>
<evidence type="ECO:0000313" key="17">
    <source>
        <dbReference type="EMBL" id="MBO8473119.1"/>
    </source>
</evidence>
<dbReference type="Pfam" id="PF06574">
    <property type="entry name" value="FAD_syn"/>
    <property type="match status" value="1"/>
</dbReference>
<keyword evidence="12" id="KW-0511">Multifunctional enzyme</keyword>
<reference evidence="17" key="1">
    <citation type="submission" date="2020-10" db="EMBL/GenBank/DDBJ databases">
        <authorList>
            <person name="Gilroy R."/>
        </authorList>
    </citation>
    <scope>NUCLEOTIDE SEQUENCE</scope>
    <source>
        <strain evidence="17">B1-8020</strain>
    </source>
</reference>
<dbReference type="GO" id="GO:0005524">
    <property type="term" value="F:ATP binding"/>
    <property type="evidence" value="ECO:0007669"/>
    <property type="project" value="UniProtKB-UniRule"/>
</dbReference>
<keyword evidence="8 15" id="KW-0547">Nucleotide-binding</keyword>
<dbReference type="Gene3D" id="3.40.50.620">
    <property type="entry name" value="HUPs"/>
    <property type="match status" value="1"/>
</dbReference>
<keyword evidence="11 15" id="KW-0067">ATP-binding</keyword>
<dbReference type="Proteomes" id="UP000823604">
    <property type="component" value="Unassembled WGS sequence"/>
</dbReference>